<protein>
    <submittedName>
        <fullName evidence="7">Predicted small periplasmic lipoprotein</fullName>
    </submittedName>
</protein>
<dbReference type="NCBIfam" id="NF047847">
    <property type="entry name" value="SS_mature_LptM"/>
    <property type="match status" value="1"/>
</dbReference>
<evidence type="ECO:0000256" key="5">
    <source>
        <dbReference type="ARBA" id="ARBA00023237"/>
    </source>
</evidence>
<organism evidence="7 8">
    <name type="scientific">Suttonella ornithocola</name>
    <dbReference type="NCBI Taxonomy" id="279832"/>
    <lineage>
        <taxon>Bacteria</taxon>
        <taxon>Pseudomonadati</taxon>
        <taxon>Pseudomonadota</taxon>
        <taxon>Gammaproteobacteria</taxon>
        <taxon>Cardiobacteriales</taxon>
        <taxon>Cardiobacteriaceae</taxon>
        <taxon>Suttonella</taxon>
    </lineage>
</organism>
<keyword evidence="3" id="KW-0472">Membrane</keyword>
<evidence type="ECO:0000256" key="4">
    <source>
        <dbReference type="ARBA" id="ARBA00023139"/>
    </source>
</evidence>
<sequence>MRIARFLLLILFISGCGQKGPLYLENPNTLDSTEKNHHA</sequence>
<reference evidence="7 8" key="1">
    <citation type="submission" date="2018-06" db="EMBL/GenBank/DDBJ databases">
        <authorList>
            <consortium name="Pathogen Informatics"/>
            <person name="Doyle S."/>
        </authorList>
    </citation>
    <scope>NUCLEOTIDE SEQUENCE [LARGE SCALE GENOMIC DNA]</scope>
    <source>
        <strain evidence="7 8">NCTC13337</strain>
    </source>
</reference>
<keyword evidence="6 7" id="KW-0449">Lipoprotein</keyword>
<dbReference type="RefSeq" id="WP_084601681.1">
    <property type="nucleotide sequence ID" value="NZ_LWHB01000083.1"/>
</dbReference>
<evidence type="ECO:0000256" key="2">
    <source>
        <dbReference type="ARBA" id="ARBA00022729"/>
    </source>
</evidence>
<dbReference type="AlphaFoldDB" id="A0A380N0Q9"/>
<keyword evidence="2" id="KW-0732">Signal</keyword>
<comment type="subcellular location">
    <subcellularLocation>
        <location evidence="1">Cell outer membrane</location>
        <topology evidence="1">Lipid-anchor</topology>
    </subcellularLocation>
</comment>
<dbReference type="EMBL" id="UHIC01000001">
    <property type="protein sequence ID" value="SUO97866.1"/>
    <property type="molecule type" value="Genomic_DNA"/>
</dbReference>
<evidence type="ECO:0000256" key="6">
    <source>
        <dbReference type="ARBA" id="ARBA00023288"/>
    </source>
</evidence>
<keyword evidence="5" id="KW-0998">Cell outer membrane</keyword>
<accession>A0A380N0Q9</accession>
<dbReference type="PROSITE" id="PS51257">
    <property type="entry name" value="PROKAR_LIPOPROTEIN"/>
    <property type="match status" value="1"/>
</dbReference>
<dbReference type="Pfam" id="PF13627">
    <property type="entry name" value="LptM_cons"/>
    <property type="match status" value="1"/>
</dbReference>
<name>A0A380N0Q9_9GAMM</name>
<keyword evidence="4" id="KW-0564">Palmitate</keyword>
<keyword evidence="8" id="KW-1185">Reference proteome</keyword>
<evidence type="ECO:0000256" key="1">
    <source>
        <dbReference type="ARBA" id="ARBA00004459"/>
    </source>
</evidence>
<dbReference type="GO" id="GO:0009279">
    <property type="term" value="C:cell outer membrane"/>
    <property type="evidence" value="ECO:0007669"/>
    <property type="project" value="UniProtKB-SubCell"/>
</dbReference>
<proteinExistence type="predicted"/>
<evidence type="ECO:0000256" key="3">
    <source>
        <dbReference type="ARBA" id="ARBA00023136"/>
    </source>
</evidence>
<gene>
    <name evidence="7" type="ORF">NCTC13337_02660</name>
</gene>
<dbReference type="InterPro" id="IPR032831">
    <property type="entry name" value="LptM_cons"/>
</dbReference>
<evidence type="ECO:0000313" key="7">
    <source>
        <dbReference type="EMBL" id="SUO97866.1"/>
    </source>
</evidence>
<dbReference type="Proteomes" id="UP000254601">
    <property type="component" value="Unassembled WGS sequence"/>
</dbReference>
<evidence type="ECO:0000313" key="8">
    <source>
        <dbReference type="Proteomes" id="UP000254601"/>
    </source>
</evidence>